<dbReference type="Pfam" id="PF00266">
    <property type="entry name" value="Aminotran_5"/>
    <property type="match status" value="1"/>
</dbReference>
<gene>
    <name evidence="2" type="ORF">PYM288_LOCUS15631</name>
</gene>
<accession>A0A814IB68</accession>
<evidence type="ECO:0000259" key="1">
    <source>
        <dbReference type="Pfam" id="PF00266"/>
    </source>
</evidence>
<dbReference type="Gene3D" id="3.40.640.10">
    <property type="entry name" value="Type I PLP-dependent aspartate aminotransferase-like (Major domain)"/>
    <property type="match status" value="1"/>
</dbReference>
<organism evidence="2 3">
    <name type="scientific">Rotaria sordida</name>
    <dbReference type="NCBI Taxonomy" id="392033"/>
    <lineage>
        <taxon>Eukaryota</taxon>
        <taxon>Metazoa</taxon>
        <taxon>Spiralia</taxon>
        <taxon>Gnathifera</taxon>
        <taxon>Rotifera</taxon>
        <taxon>Eurotatoria</taxon>
        <taxon>Bdelloidea</taxon>
        <taxon>Philodinida</taxon>
        <taxon>Philodinidae</taxon>
        <taxon>Rotaria</taxon>
    </lineage>
</organism>
<evidence type="ECO:0000313" key="2">
    <source>
        <dbReference type="EMBL" id="CAF1021181.1"/>
    </source>
</evidence>
<dbReference type="PANTHER" id="PTHR43686">
    <property type="entry name" value="SULFURTRANSFERASE-RELATED"/>
    <property type="match status" value="1"/>
</dbReference>
<dbReference type="SUPFAM" id="SSF53383">
    <property type="entry name" value="PLP-dependent transferases"/>
    <property type="match status" value="1"/>
</dbReference>
<dbReference type="InterPro" id="IPR015424">
    <property type="entry name" value="PyrdxlP-dep_Trfase"/>
</dbReference>
<dbReference type="AlphaFoldDB" id="A0A814IB68"/>
<protein>
    <recommendedName>
        <fullName evidence="1">Aminotransferase class V domain-containing protein</fullName>
    </recommendedName>
</protein>
<dbReference type="InterPro" id="IPR000192">
    <property type="entry name" value="Aminotrans_V_dom"/>
</dbReference>
<evidence type="ECO:0000313" key="3">
    <source>
        <dbReference type="Proteomes" id="UP000663854"/>
    </source>
</evidence>
<dbReference type="PANTHER" id="PTHR43686:SF1">
    <property type="entry name" value="AMINOTRAN_5 DOMAIN-CONTAINING PROTEIN"/>
    <property type="match status" value="1"/>
</dbReference>
<comment type="caution">
    <text evidence="2">The sequence shown here is derived from an EMBL/GenBank/DDBJ whole genome shotgun (WGS) entry which is preliminary data.</text>
</comment>
<sequence>MILSSYKNVVYFRFPTNGLLTNPEQTRNNQPNKIILLRTNSRDVGFRYRLSDEQETPCENHQQQISNYSPMESSHHSFNSFSYPKTVNNFNQTITTSNRKSFDDQMIPLFRSDATTIYSTFCNIEQFDHNKSRLLQYIDSNIIGKNIRINTPWGSRKMIYADYTASGRGLTFIEHYMLNNVLPHYANTHSDNNACGRQTTKFREEARTMIKRYVNGTNDDVVIFTGSGSTAAINKLVHVLQLNDEEVRSKTVVFISAFEHHSNILPWIESGVKVIRIPNDKQGLIDEDFLENRLKYYHNNIKKQIICTFNAASNVTGIQTDVDRISRLVHLYNGWIFWDYAAAAPYVKIDMNPSNLTYKDAIFISPHKFVGGPSTPGILIAKKSFFTDRVPSDVGGGTVNFVTRTRIEYVTDIERREEGGTPNILGAIRAGLVFHLKESVGYHVIEAREHVLVKKVFARFRNHRTLIILGSTTIPRLAIFSFRIYVPSLDKYIHHNFICVLLNDLFGIQVRSGCSCAGPYVLDLLGIDDKTIDIYTKFITQEDNDRLHGIPKIELMKPGFARFNLSYFANDEEVDYILNAVEFIANDGWKFLSLYTYDVKTAVWRLRTMPSENNFSHFHSLQMVTYQNDTMEENILQQQMEFHNSNSSHLIIDSSSSDDPIEQAKSMANNISKYVYENVDLRMEPPINIPDEYKDLIWFVTSRDIIQKIIIDYEQNLKTYSKPVPFRSKMYH</sequence>
<proteinExistence type="predicted"/>
<feature type="domain" description="Aminotransferase class V" evidence="1">
    <location>
        <begin position="177"/>
        <end position="521"/>
    </location>
</feature>
<dbReference type="Proteomes" id="UP000663854">
    <property type="component" value="Unassembled WGS sequence"/>
</dbReference>
<reference evidence="2" key="1">
    <citation type="submission" date="2021-02" db="EMBL/GenBank/DDBJ databases">
        <authorList>
            <person name="Nowell W R."/>
        </authorList>
    </citation>
    <scope>NUCLEOTIDE SEQUENCE</scope>
</reference>
<name>A0A814IB68_9BILA</name>
<dbReference type="EMBL" id="CAJNOH010000379">
    <property type="protein sequence ID" value="CAF1021181.1"/>
    <property type="molecule type" value="Genomic_DNA"/>
</dbReference>
<dbReference type="Gene3D" id="3.90.1150.10">
    <property type="entry name" value="Aspartate Aminotransferase, domain 1"/>
    <property type="match status" value="1"/>
</dbReference>
<dbReference type="InterPro" id="IPR015421">
    <property type="entry name" value="PyrdxlP-dep_Trfase_major"/>
</dbReference>
<dbReference type="InterPro" id="IPR015422">
    <property type="entry name" value="PyrdxlP-dep_Trfase_small"/>
</dbReference>